<accession>A0AAC9N0L0</accession>
<evidence type="ECO:0000313" key="1">
    <source>
        <dbReference type="EMBL" id="AOS65475.1"/>
    </source>
</evidence>
<dbReference type="Proteomes" id="UP000095210">
    <property type="component" value="Chromosome"/>
</dbReference>
<proteinExistence type="predicted"/>
<sequence length="147" mass="16537">MSAAVEFQMHRIGGEIVNLASLLDMVPDNDWVWSVLEFDGLGQVPADLGYEEFRETVLSSPQGYVMSWRELRAFAAGVRQCFDLTLVAVRDRRVLDSDRFAANDFRACAAVLTASDSTYWSVEADAEFERTCQLVARVRSRYGSALR</sequence>
<dbReference type="RefSeq" id="WP_069852091.1">
    <property type="nucleotide sequence ID" value="NZ_CP014859.1"/>
</dbReference>
<gene>
    <name evidence="1" type="ORF">TL08_23475</name>
</gene>
<keyword evidence="2" id="KW-1185">Reference proteome</keyword>
<reference evidence="2" key="1">
    <citation type="submission" date="2016-03" db="EMBL/GenBank/DDBJ databases">
        <title>Complete genome sequence of the type strain Actinoalloteichus hymeniacidonis DSM 45092.</title>
        <authorList>
            <person name="Schaffert L."/>
            <person name="Albersmeier A."/>
            <person name="Winkler A."/>
            <person name="Kalinowski J."/>
            <person name="Zotchev S."/>
            <person name="Ruckert C."/>
        </authorList>
    </citation>
    <scope>NUCLEOTIDE SEQUENCE [LARGE SCALE GENOMIC DNA]</scope>
    <source>
        <strain evidence="2">HPA177(T) (DSM 45092(T))</strain>
    </source>
</reference>
<dbReference type="EMBL" id="CP014859">
    <property type="protein sequence ID" value="AOS65475.1"/>
    <property type="molecule type" value="Genomic_DNA"/>
</dbReference>
<evidence type="ECO:0000313" key="2">
    <source>
        <dbReference type="Proteomes" id="UP000095210"/>
    </source>
</evidence>
<organism evidence="1 2">
    <name type="scientific">Actinoalloteichus hymeniacidonis</name>
    <dbReference type="NCBI Taxonomy" id="340345"/>
    <lineage>
        <taxon>Bacteria</taxon>
        <taxon>Bacillati</taxon>
        <taxon>Actinomycetota</taxon>
        <taxon>Actinomycetes</taxon>
        <taxon>Pseudonocardiales</taxon>
        <taxon>Pseudonocardiaceae</taxon>
        <taxon>Actinoalloteichus</taxon>
    </lineage>
</organism>
<dbReference type="AlphaFoldDB" id="A0AAC9N0L0"/>
<protein>
    <submittedName>
        <fullName evidence="1">Uncharacterized protein</fullName>
    </submittedName>
</protein>
<dbReference type="KEGG" id="ahm:TL08_23475"/>
<name>A0AAC9N0L0_9PSEU</name>